<evidence type="ECO:0000313" key="3">
    <source>
        <dbReference type="EMBL" id="MFC6767658.1"/>
    </source>
</evidence>
<dbReference type="AlphaFoldDB" id="A0ABD5SWG0"/>
<reference evidence="3 4" key="1">
    <citation type="journal article" date="2019" name="Int. J. Syst. Evol. Microbiol.">
        <title>The Global Catalogue of Microorganisms (GCM) 10K type strain sequencing project: providing services to taxonomists for standard genome sequencing and annotation.</title>
        <authorList>
            <consortium name="The Broad Institute Genomics Platform"/>
            <consortium name="The Broad Institute Genome Sequencing Center for Infectious Disease"/>
            <person name="Wu L."/>
            <person name="Ma J."/>
        </authorList>
    </citation>
    <scope>NUCLEOTIDE SEQUENCE [LARGE SCALE GENOMIC DNA]</scope>
    <source>
        <strain evidence="3 4">LMG 29247</strain>
    </source>
</reference>
<dbReference type="InterPro" id="IPR022002">
    <property type="entry name" value="ChsH2_Znr"/>
</dbReference>
<feature type="domain" description="ChsH2 rubredoxin-like zinc ribbon" evidence="2">
    <location>
        <begin position="17"/>
        <end position="48"/>
    </location>
</feature>
<dbReference type="Proteomes" id="UP001596383">
    <property type="component" value="Unassembled WGS sequence"/>
</dbReference>
<accession>A0ABD5SWG0</accession>
<dbReference type="Pfam" id="PF01796">
    <property type="entry name" value="OB_ChsH2_C"/>
    <property type="match status" value="1"/>
</dbReference>
<dbReference type="Pfam" id="PF12172">
    <property type="entry name" value="zf-ChsH2"/>
    <property type="match status" value="1"/>
</dbReference>
<dbReference type="RefSeq" id="WP_273740521.1">
    <property type="nucleotide sequence ID" value="NZ_JAQIVI010000413.1"/>
</dbReference>
<evidence type="ECO:0000313" key="4">
    <source>
        <dbReference type="Proteomes" id="UP001596383"/>
    </source>
</evidence>
<dbReference type="Gene3D" id="6.10.30.10">
    <property type="match status" value="1"/>
</dbReference>
<name>A0ABD5SWG0_9EURY</name>
<dbReference type="InterPro" id="IPR052513">
    <property type="entry name" value="Thioester_dehydratase-like"/>
</dbReference>
<dbReference type="SUPFAM" id="SSF50249">
    <property type="entry name" value="Nucleic acid-binding proteins"/>
    <property type="match status" value="1"/>
</dbReference>
<comment type="caution">
    <text evidence="3">The sequence shown here is derived from an EMBL/GenBank/DDBJ whole genome shotgun (WGS) entry which is preliminary data.</text>
</comment>
<proteinExistence type="predicted"/>
<dbReference type="PANTHER" id="PTHR34075:SF5">
    <property type="entry name" value="BLR3430 PROTEIN"/>
    <property type="match status" value="1"/>
</dbReference>
<evidence type="ECO:0000259" key="1">
    <source>
        <dbReference type="Pfam" id="PF01796"/>
    </source>
</evidence>
<organism evidence="3 4">
    <name type="scientific">Natrinema soli</name>
    <dbReference type="NCBI Taxonomy" id="1930624"/>
    <lineage>
        <taxon>Archaea</taxon>
        <taxon>Methanobacteriati</taxon>
        <taxon>Methanobacteriota</taxon>
        <taxon>Stenosarchaea group</taxon>
        <taxon>Halobacteria</taxon>
        <taxon>Halobacteriales</taxon>
        <taxon>Natrialbaceae</taxon>
        <taxon>Natrinema</taxon>
    </lineage>
</organism>
<feature type="domain" description="ChsH2 C-terminal OB-fold" evidence="1">
    <location>
        <begin position="54"/>
        <end position="117"/>
    </location>
</feature>
<dbReference type="InterPro" id="IPR002878">
    <property type="entry name" value="ChsH2_C"/>
</dbReference>
<dbReference type="EMBL" id="JBHSWV010000413">
    <property type="protein sequence ID" value="MFC6767658.1"/>
    <property type="molecule type" value="Genomic_DNA"/>
</dbReference>
<dbReference type="InterPro" id="IPR012340">
    <property type="entry name" value="NA-bd_OB-fold"/>
</dbReference>
<protein>
    <submittedName>
        <fullName evidence="3">Zn-ribbon domain-containing OB-fold protein</fullName>
    </submittedName>
</protein>
<evidence type="ECO:0000259" key="2">
    <source>
        <dbReference type="Pfam" id="PF12172"/>
    </source>
</evidence>
<dbReference type="PANTHER" id="PTHR34075">
    <property type="entry name" value="BLR3430 PROTEIN"/>
    <property type="match status" value="1"/>
</dbReference>
<keyword evidence="4" id="KW-1185">Reference proteome</keyword>
<sequence length="133" mass="14644">MADKPVPTPSEDTTRFWDACNDGRFVVQRCTDCGHERFYPAAACPNCWHTASEEVELDGSGTVESFTVVHRAPTEAFEGETPYVVALVAMGADVTVMANVLAQPADVSVGDSVELLWEERGDQQLYQFELAER</sequence>
<gene>
    <name evidence="3" type="ORF">ACFQE6_22505</name>
</gene>